<accession>A0A6A5QCT7</accession>
<name>A0A6A5QCT7_AMPQU</name>
<feature type="transmembrane region" description="Helical" evidence="1">
    <location>
        <begin position="20"/>
        <end position="39"/>
    </location>
</feature>
<keyword evidence="1" id="KW-0812">Transmembrane</keyword>
<gene>
    <name evidence="2" type="ORF">BDU57DRAFT_523083</name>
</gene>
<reference evidence="2" key="1">
    <citation type="journal article" date="2020" name="Stud. Mycol.">
        <title>101 Dothideomycetes genomes: a test case for predicting lifestyles and emergence of pathogens.</title>
        <authorList>
            <person name="Haridas S."/>
            <person name="Albert R."/>
            <person name="Binder M."/>
            <person name="Bloem J."/>
            <person name="Labutti K."/>
            <person name="Salamov A."/>
            <person name="Andreopoulos B."/>
            <person name="Baker S."/>
            <person name="Barry K."/>
            <person name="Bills G."/>
            <person name="Bluhm B."/>
            <person name="Cannon C."/>
            <person name="Castanera R."/>
            <person name="Culley D."/>
            <person name="Daum C."/>
            <person name="Ezra D."/>
            <person name="Gonzalez J."/>
            <person name="Henrissat B."/>
            <person name="Kuo A."/>
            <person name="Liang C."/>
            <person name="Lipzen A."/>
            <person name="Lutzoni F."/>
            <person name="Magnuson J."/>
            <person name="Mondo S."/>
            <person name="Nolan M."/>
            <person name="Ohm R."/>
            <person name="Pangilinan J."/>
            <person name="Park H.-J."/>
            <person name="Ramirez L."/>
            <person name="Alfaro M."/>
            <person name="Sun H."/>
            <person name="Tritt A."/>
            <person name="Yoshinaga Y."/>
            <person name="Zwiers L.-H."/>
            <person name="Turgeon B."/>
            <person name="Goodwin S."/>
            <person name="Spatafora J."/>
            <person name="Crous P."/>
            <person name="Grigoriev I."/>
        </authorList>
    </citation>
    <scope>NUCLEOTIDE SEQUENCE</scope>
    <source>
        <strain evidence="2">HMLAC05119</strain>
    </source>
</reference>
<keyword evidence="1" id="KW-1133">Transmembrane helix</keyword>
<keyword evidence="1" id="KW-0472">Membrane</keyword>
<dbReference type="Proteomes" id="UP000800096">
    <property type="component" value="Unassembled WGS sequence"/>
</dbReference>
<keyword evidence="3" id="KW-1185">Reference proteome</keyword>
<dbReference type="AlphaFoldDB" id="A0A6A5QCT7"/>
<organism evidence="2 3">
    <name type="scientific">Ampelomyces quisqualis</name>
    <name type="common">Powdery mildew agent</name>
    <dbReference type="NCBI Taxonomy" id="50730"/>
    <lineage>
        <taxon>Eukaryota</taxon>
        <taxon>Fungi</taxon>
        <taxon>Dikarya</taxon>
        <taxon>Ascomycota</taxon>
        <taxon>Pezizomycotina</taxon>
        <taxon>Dothideomycetes</taxon>
        <taxon>Pleosporomycetidae</taxon>
        <taxon>Pleosporales</taxon>
        <taxon>Pleosporineae</taxon>
        <taxon>Phaeosphaeriaceae</taxon>
        <taxon>Ampelomyces</taxon>
    </lineage>
</organism>
<sequence length="118" mass="12906">MCSRSARASKLNMRPHVGHILSFLGVFVCVRATVIMGWIPSCCRYVQHAIGPAANSSLISCHHRPMCPCPTILRHMRALSVLAMKASGETNSEHSKPQQPELPPLCTAKRASRSAFVL</sequence>
<evidence type="ECO:0000313" key="3">
    <source>
        <dbReference type="Proteomes" id="UP000800096"/>
    </source>
</evidence>
<evidence type="ECO:0000313" key="2">
    <source>
        <dbReference type="EMBL" id="KAF1912668.1"/>
    </source>
</evidence>
<proteinExistence type="predicted"/>
<evidence type="ECO:0000256" key="1">
    <source>
        <dbReference type="SAM" id="Phobius"/>
    </source>
</evidence>
<dbReference type="EMBL" id="ML979140">
    <property type="protein sequence ID" value="KAF1912668.1"/>
    <property type="molecule type" value="Genomic_DNA"/>
</dbReference>
<protein>
    <submittedName>
        <fullName evidence="2">Uncharacterized protein</fullName>
    </submittedName>
</protein>